<evidence type="ECO:0000313" key="2">
    <source>
        <dbReference type="Proteomes" id="UP001295684"/>
    </source>
</evidence>
<accession>A0AAD1XH52</accession>
<sequence>MEVLRTKYGIKPRLKIVNMNMTPHRIPVTKRKCNIATKLLKIRRKRRLNSPSPASKTFLKKRNRSPCITTNKEPVSCLRKQRLKMKINLKSKKKLRVIAKSPSPNHDLKIFCTPTAKAYEEETKRYMAIIKKVQDAIGRSPRMFNSPRILKKVLLCWESHKRMTNQTLSKTSPKLFTSHNSTQTFEIPNPQSLLPNSSFGTRKLTYNPQFL</sequence>
<name>A0AAD1XH52_EUPCR</name>
<evidence type="ECO:0000313" key="1">
    <source>
        <dbReference type="EMBL" id="CAI2372609.1"/>
    </source>
</evidence>
<dbReference type="AlphaFoldDB" id="A0AAD1XH52"/>
<proteinExistence type="predicted"/>
<dbReference type="Proteomes" id="UP001295684">
    <property type="component" value="Unassembled WGS sequence"/>
</dbReference>
<keyword evidence="2" id="KW-1185">Reference proteome</keyword>
<reference evidence="1" key="1">
    <citation type="submission" date="2023-07" db="EMBL/GenBank/DDBJ databases">
        <authorList>
            <consortium name="AG Swart"/>
            <person name="Singh M."/>
            <person name="Singh A."/>
            <person name="Seah K."/>
            <person name="Emmerich C."/>
        </authorList>
    </citation>
    <scope>NUCLEOTIDE SEQUENCE</scope>
    <source>
        <strain evidence="1">DP1</strain>
    </source>
</reference>
<organism evidence="1 2">
    <name type="scientific">Euplotes crassus</name>
    <dbReference type="NCBI Taxonomy" id="5936"/>
    <lineage>
        <taxon>Eukaryota</taxon>
        <taxon>Sar</taxon>
        <taxon>Alveolata</taxon>
        <taxon>Ciliophora</taxon>
        <taxon>Intramacronucleata</taxon>
        <taxon>Spirotrichea</taxon>
        <taxon>Hypotrichia</taxon>
        <taxon>Euplotida</taxon>
        <taxon>Euplotidae</taxon>
        <taxon>Moneuplotes</taxon>
    </lineage>
</organism>
<protein>
    <submittedName>
        <fullName evidence="1">Uncharacterized protein</fullName>
    </submittedName>
</protein>
<dbReference type="EMBL" id="CAMPGE010013901">
    <property type="protein sequence ID" value="CAI2372609.1"/>
    <property type="molecule type" value="Genomic_DNA"/>
</dbReference>
<comment type="caution">
    <text evidence="1">The sequence shown here is derived from an EMBL/GenBank/DDBJ whole genome shotgun (WGS) entry which is preliminary data.</text>
</comment>
<gene>
    <name evidence="1" type="ORF">ECRASSUSDP1_LOCUS13940</name>
</gene>